<evidence type="ECO:0000256" key="3">
    <source>
        <dbReference type="ARBA" id="ARBA00023229"/>
    </source>
</evidence>
<dbReference type="SUPFAM" id="SSF53448">
    <property type="entry name" value="Nucleotide-diphospho-sugar transferases"/>
    <property type="match status" value="1"/>
</dbReference>
<dbReference type="CDD" id="cd02516">
    <property type="entry name" value="CDP-ME_synthetase"/>
    <property type="match status" value="1"/>
</dbReference>
<gene>
    <name evidence="4 5" type="primary">ispD</name>
    <name evidence="5" type="ORF">JKK62_00240</name>
</gene>
<dbReference type="Gene3D" id="3.90.550.10">
    <property type="entry name" value="Spore Coat Polysaccharide Biosynthesis Protein SpsA, Chain A"/>
    <property type="match status" value="1"/>
</dbReference>
<protein>
    <recommendedName>
        <fullName evidence="4">2-C-methyl-D-erythritol 4-phosphate cytidylyltransferase</fullName>
        <ecNumber evidence="4">2.7.7.60</ecNumber>
    </recommendedName>
    <alternativeName>
        <fullName evidence="4">4-diphosphocytidyl-2C-methyl-D-erythritol synthase</fullName>
    </alternativeName>
    <alternativeName>
        <fullName evidence="4">MEP cytidylyltransferase</fullName>
        <shortName evidence="4">MCT</shortName>
    </alternativeName>
</protein>
<comment type="pathway">
    <text evidence="4">Isoprenoid biosynthesis; isopentenyl diphosphate biosynthesis via DXP pathway; isopentenyl diphosphate from 1-deoxy-D-xylulose 5-phosphate: step 2/6.</text>
</comment>
<dbReference type="GO" id="GO:0019288">
    <property type="term" value="P:isopentenyl diphosphate biosynthetic process, methylerythritol 4-phosphate pathway"/>
    <property type="evidence" value="ECO:0007669"/>
    <property type="project" value="UniProtKB-UniRule"/>
</dbReference>
<dbReference type="InterPro" id="IPR034683">
    <property type="entry name" value="IspD/TarI"/>
</dbReference>
<dbReference type="AlphaFoldDB" id="A0A934WQ81"/>
<dbReference type="PANTHER" id="PTHR32125">
    <property type="entry name" value="2-C-METHYL-D-ERYTHRITOL 4-PHOSPHATE CYTIDYLYLTRANSFERASE, CHLOROPLASTIC"/>
    <property type="match status" value="1"/>
</dbReference>
<comment type="function">
    <text evidence="4">Catalyzes the formation of 4-diphosphocytidyl-2-C-methyl-D-erythritol from CTP and 2-C-methyl-D-erythritol 4-phosphate (MEP).</text>
</comment>
<feature type="site" description="Positions MEP for the nucleophilic attack" evidence="4">
    <location>
        <position position="155"/>
    </location>
</feature>
<evidence type="ECO:0000256" key="4">
    <source>
        <dbReference type="HAMAP-Rule" id="MF_00108"/>
    </source>
</evidence>
<name>A0A934WQ81_9FIRM</name>
<feature type="site" description="Transition state stabilizer" evidence="4">
    <location>
        <position position="18"/>
    </location>
</feature>
<evidence type="ECO:0000256" key="1">
    <source>
        <dbReference type="ARBA" id="ARBA00022679"/>
    </source>
</evidence>
<dbReference type="Pfam" id="PF01128">
    <property type="entry name" value="IspD"/>
    <property type="match status" value="1"/>
</dbReference>
<evidence type="ECO:0000256" key="2">
    <source>
        <dbReference type="ARBA" id="ARBA00022695"/>
    </source>
</evidence>
<proteinExistence type="inferred from homology"/>
<dbReference type="PANTHER" id="PTHR32125:SF4">
    <property type="entry name" value="2-C-METHYL-D-ERYTHRITOL 4-PHOSPHATE CYTIDYLYLTRANSFERASE, CHLOROPLASTIC"/>
    <property type="match status" value="1"/>
</dbReference>
<organism evidence="5 6">
    <name type="scientific">Ruminococcus difficilis</name>
    <dbReference type="NCBI Taxonomy" id="2763069"/>
    <lineage>
        <taxon>Bacteria</taxon>
        <taxon>Bacillati</taxon>
        <taxon>Bacillota</taxon>
        <taxon>Clostridia</taxon>
        <taxon>Eubacteriales</taxon>
        <taxon>Oscillospiraceae</taxon>
        <taxon>Ruminococcus</taxon>
    </lineage>
</organism>
<dbReference type="GO" id="GO:0050518">
    <property type="term" value="F:2-C-methyl-D-erythritol 4-phosphate cytidylyltransferase activity"/>
    <property type="evidence" value="ECO:0007669"/>
    <property type="project" value="UniProtKB-UniRule"/>
</dbReference>
<comment type="catalytic activity">
    <reaction evidence="4">
        <text>2-C-methyl-D-erythritol 4-phosphate + CTP + H(+) = 4-CDP-2-C-methyl-D-erythritol + diphosphate</text>
        <dbReference type="Rhea" id="RHEA:13429"/>
        <dbReference type="ChEBI" id="CHEBI:15378"/>
        <dbReference type="ChEBI" id="CHEBI:33019"/>
        <dbReference type="ChEBI" id="CHEBI:37563"/>
        <dbReference type="ChEBI" id="CHEBI:57823"/>
        <dbReference type="ChEBI" id="CHEBI:58262"/>
        <dbReference type="EC" id="2.7.7.60"/>
    </reaction>
</comment>
<keyword evidence="3 4" id="KW-0414">Isoprene biosynthesis</keyword>
<evidence type="ECO:0000313" key="5">
    <source>
        <dbReference type="EMBL" id="MBK6087098.1"/>
    </source>
</evidence>
<dbReference type="EC" id="2.7.7.60" evidence="4"/>
<dbReference type="RefSeq" id="WP_186833556.1">
    <property type="nucleotide sequence ID" value="NZ_JAEQMG010000010.1"/>
</dbReference>
<keyword evidence="2 4" id="KW-0548">Nucleotidyltransferase</keyword>
<comment type="similarity">
    <text evidence="4">Belongs to the IspD/TarI cytidylyltransferase family. IspD subfamily.</text>
</comment>
<reference evidence="5" key="1">
    <citation type="submission" date="2021-01" db="EMBL/GenBank/DDBJ databases">
        <title>Genome public.</title>
        <authorList>
            <person name="Liu C."/>
            <person name="Sun Q."/>
        </authorList>
    </citation>
    <scope>NUCLEOTIDE SEQUENCE</scope>
    <source>
        <strain evidence="5">M6</strain>
    </source>
</reference>
<feature type="site" description="Transition state stabilizer" evidence="4">
    <location>
        <position position="25"/>
    </location>
</feature>
<dbReference type="NCBIfam" id="TIGR00453">
    <property type="entry name" value="ispD"/>
    <property type="match status" value="1"/>
</dbReference>
<dbReference type="Proteomes" id="UP000633365">
    <property type="component" value="Unassembled WGS sequence"/>
</dbReference>
<dbReference type="EMBL" id="JAEQMG010000010">
    <property type="protein sequence ID" value="MBK6087098.1"/>
    <property type="molecule type" value="Genomic_DNA"/>
</dbReference>
<dbReference type="InterPro" id="IPR001228">
    <property type="entry name" value="IspD"/>
</dbReference>
<keyword evidence="6" id="KW-1185">Reference proteome</keyword>
<feature type="site" description="Positions MEP for the nucleophilic attack" evidence="4">
    <location>
        <position position="211"/>
    </location>
</feature>
<dbReference type="HAMAP" id="MF_00108">
    <property type="entry name" value="IspD"/>
    <property type="match status" value="1"/>
</dbReference>
<evidence type="ECO:0000313" key="6">
    <source>
        <dbReference type="Proteomes" id="UP000633365"/>
    </source>
</evidence>
<dbReference type="InterPro" id="IPR050088">
    <property type="entry name" value="IspD/TarI_cytidylyltransf_bact"/>
</dbReference>
<keyword evidence="1 4" id="KW-0808">Transferase</keyword>
<dbReference type="InterPro" id="IPR029044">
    <property type="entry name" value="Nucleotide-diphossugar_trans"/>
</dbReference>
<accession>A0A934WQ81</accession>
<sequence length="229" mass="25063">MSDRFTSAIIVAAGDSTRMGFKMSKQLIPLNGHAAIEYTLKAFQDCNLIDEIIVVARSADIDSIAHIAFNFKKVSSVTSGGATRTLSVKRGIRAANKRVTHYAIHDGARVLITPEQIEKVLNAAFECNAAAPGTPVTDTVKMIDENGVILSTPDRSAMWSVQTPQVFEKELYRRAMDHAEANQLAVTDDCSMVEAIGEKVRLIRGEYSNIKLTTPVDITLAEALLKKRK</sequence>
<dbReference type="FunFam" id="3.90.550.10:FF:000003">
    <property type="entry name" value="2-C-methyl-D-erythritol 4-phosphate cytidylyltransferase"/>
    <property type="match status" value="1"/>
</dbReference>
<comment type="caution">
    <text evidence="5">The sequence shown here is derived from an EMBL/GenBank/DDBJ whole genome shotgun (WGS) entry which is preliminary data.</text>
</comment>